<evidence type="ECO:0000313" key="2">
    <source>
        <dbReference type="Proteomes" id="UP000029647"/>
    </source>
</evidence>
<comment type="caution">
    <text evidence="1">The sequence shown here is derived from an EMBL/GenBank/DDBJ whole genome shotgun (WGS) entry which is preliminary data.</text>
</comment>
<dbReference type="Proteomes" id="UP000029647">
    <property type="component" value="Unassembled WGS sequence"/>
</dbReference>
<reference evidence="1 2" key="1">
    <citation type="journal article" date="2014" name="Genome Announc.">
        <title>Draft Genome Sequences of Marine Flavobacterium Nonlabens Strains NR17, NR24, NR27, NR32, NR33, and Ara13.</title>
        <authorList>
            <person name="Nakanishi M."/>
            <person name="Meirelles P."/>
            <person name="Suzuki R."/>
            <person name="Takatani N."/>
            <person name="Mino S."/>
            <person name="Suda W."/>
            <person name="Oshima K."/>
            <person name="Hattori M."/>
            <person name="Ohkuma M."/>
            <person name="Hosokawa M."/>
            <person name="Miyashita K."/>
            <person name="Thompson F.L."/>
            <person name="Niwa A."/>
            <person name="Sawabe T."/>
            <person name="Sawabe T."/>
        </authorList>
    </citation>
    <scope>NUCLEOTIDE SEQUENCE [LARGE SCALE GENOMIC DNA]</scope>
    <source>
        <strain evidence="2">JCM19275</strain>
    </source>
</reference>
<gene>
    <name evidence="1" type="ORF">JCM19275_199</name>
</gene>
<organism evidence="1 2">
    <name type="scientific">Nonlabens ulvanivorans</name>
    <name type="common">Persicivirga ulvanivorans</name>
    <dbReference type="NCBI Taxonomy" id="906888"/>
    <lineage>
        <taxon>Bacteria</taxon>
        <taxon>Pseudomonadati</taxon>
        <taxon>Bacteroidota</taxon>
        <taxon>Flavobacteriia</taxon>
        <taxon>Flavobacteriales</taxon>
        <taxon>Flavobacteriaceae</taxon>
        <taxon>Nonlabens</taxon>
    </lineage>
</organism>
<sequence length="427" mass="49784">MTTPITQKFYNIFWQNISCRNLFLLSKEELLESISIGSGNNTFTYTSDRIIISNAQSDEETIEKIKFRTESYDIDLNNSIEDKIEYFKPIVEEFFDKKLGKSIEKLRLDIEKKGWKLALKIISILSNEETREQKIIEFLQEYGFVGKQIESFQMLESQFSKMIIPKKNNELVNEQTINTFLEGIKFIKEVYVNHSYKKLYTTNQVLVNTLNSEDNFQSRIGLFNLLYDNDIIGASKEDAFIECSNCEPSTYKGTFQLKMNPSKLKELKCPLCSKELTYFVPYKLHSDIYKIVKDHDGLLLNALKNKLDTHGYNYNLNKIFLEDIEMDCVFNASNVTYYVEVKMYKLNTSKQKLKNKVKRHYGKLVADVSRITEGQLIQSNAQPLLLTNINDAEIINEINEELLTSRKTVTELNTKILNLELLRFNNT</sequence>
<dbReference type="EMBL" id="BBNT01000007">
    <property type="protein sequence ID" value="GAL75975.1"/>
    <property type="molecule type" value="Genomic_DNA"/>
</dbReference>
<name>A0A090WG48_NONUL</name>
<protein>
    <submittedName>
        <fullName evidence="1">Uncharacterized protein</fullName>
    </submittedName>
</protein>
<accession>A0A090WG48</accession>
<dbReference type="AlphaFoldDB" id="A0A090WG48"/>
<proteinExistence type="predicted"/>
<evidence type="ECO:0000313" key="1">
    <source>
        <dbReference type="EMBL" id="GAL75975.1"/>
    </source>
</evidence>